<dbReference type="GeneID" id="108046632"/>
<dbReference type="AlphaFoldDB" id="A0A6P4EUS3"/>
<dbReference type="SUPFAM" id="SSF52540">
    <property type="entry name" value="P-loop containing nucleoside triphosphate hydrolases"/>
    <property type="match status" value="1"/>
</dbReference>
<keyword evidence="1" id="KW-0547">Nucleotide-binding</keyword>
<sequence length="456" mass="52758">MQYRDEVPHPDQMRVYLFRKLLAHAGELQREVSEEAIAEVVDQVLGGRTSTVFNCGGVPAVDPADMVTRILGELFTSVYSMEVNLEVHVSVRHVQLSGDSDDLVANLKGCSQRATRDHFVATPREVHAYIERVMGKVSQGDDCPHLIFTIHVRQTNAEQSWKSCGKLQLVHLQQLAEDSPPLESDSPLDKLVNLFHALAHNPKTHIRYHNIRLTRLLQQLMGSGGRTVLINYTDPPMRRDHLVTPAPSPSSNSNGDLPAEVWWGLFRQERGKYCRLRDKVMGMVAEKDELDEFLESLEASDSPEEERRSSEDDLFEKKEACLMHQKMLQIRSEAEMSIDKLQDLQLGIDHLAQRNFCLEQQLGQKNRQLERQTHLLRLACSQIADQRRKFQEKMAEYSNLFQDMWQQQSLDIQQQEQVQQRQMSQLFDNICQEMQRWHQRKEARMSDQEEEPRGRP</sequence>
<protein>
    <submittedName>
        <fullName evidence="3">Kinesin heavy chain</fullName>
    </submittedName>
</protein>
<name>A0A6P4EUS3_DRORH</name>
<dbReference type="OrthoDB" id="7855676at2759"/>
<dbReference type="RefSeq" id="XP_016981945.1">
    <property type="nucleotide sequence ID" value="XM_017126456.1"/>
</dbReference>
<evidence type="ECO:0000256" key="1">
    <source>
        <dbReference type="ARBA" id="ARBA00022741"/>
    </source>
</evidence>
<dbReference type="InterPro" id="IPR036961">
    <property type="entry name" value="Kinesin_motor_dom_sf"/>
</dbReference>
<evidence type="ECO:0000313" key="3">
    <source>
        <dbReference type="RefSeq" id="XP_016981945.1"/>
    </source>
</evidence>
<proteinExistence type="predicted"/>
<dbReference type="GO" id="GO:0005524">
    <property type="term" value="F:ATP binding"/>
    <property type="evidence" value="ECO:0007669"/>
    <property type="project" value="UniProtKB-KW"/>
</dbReference>
<dbReference type="RefSeq" id="XP_016981945.2">
    <property type="nucleotide sequence ID" value="XM_017126456.2"/>
</dbReference>
<reference evidence="3" key="1">
    <citation type="submission" date="2025-08" db="UniProtKB">
        <authorList>
            <consortium name="RefSeq"/>
        </authorList>
    </citation>
    <scope>IDENTIFICATION</scope>
</reference>
<evidence type="ECO:0000256" key="2">
    <source>
        <dbReference type="ARBA" id="ARBA00022840"/>
    </source>
</evidence>
<gene>
    <name evidence="3" type="primary">LOC108046632</name>
</gene>
<accession>A0A6P4EUS3</accession>
<dbReference type="Gene3D" id="3.40.850.10">
    <property type="entry name" value="Kinesin motor domain"/>
    <property type="match status" value="1"/>
</dbReference>
<organism evidence="3">
    <name type="scientific">Drosophila rhopaloa</name>
    <name type="common">Fruit fly</name>
    <dbReference type="NCBI Taxonomy" id="1041015"/>
    <lineage>
        <taxon>Eukaryota</taxon>
        <taxon>Metazoa</taxon>
        <taxon>Ecdysozoa</taxon>
        <taxon>Arthropoda</taxon>
        <taxon>Hexapoda</taxon>
        <taxon>Insecta</taxon>
        <taxon>Pterygota</taxon>
        <taxon>Neoptera</taxon>
        <taxon>Endopterygota</taxon>
        <taxon>Diptera</taxon>
        <taxon>Brachycera</taxon>
        <taxon>Muscomorpha</taxon>
        <taxon>Ephydroidea</taxon>
        <taxon>Drosophilidae</taxon>
        <taxon>Drosophila</taxon>
        <taxon>Sophophora</taxon>
    </lineage>
</organism>
<dbReference type="OMA" id="RYYNIRL"/>
<keyword evidence="2" id="KW-0067">ATP-binding</keyword>
<dbReference type="InterPro" id="IPR027417">
    <property type="entry name" value="P-loop_NTPase"/>
</dbReference>